<sequence>MADVHQKNHDYHIIAPSPWPFLSSVGAFVLAIGGIAWMRYINAGELPFFGLNVVTPWIFFIGLAIVLYCMFGWWSDTIKEGHEGHHTRVVSLHLRYGMIMFIASEVMFFVAWFWAFFDASLFPNEVHQVARAEFTGGVWPPKGIEVLDPLHLPLYNTVILLLSGTTLTWAHHALLHNDRKGMITGLAITVALGVLFSCVQAYEYIHAPFAFKDSIYGATFFMATGFHGFHVLIGTIFLLVCLFRAIGGDFTPKQHFGFEAAAWYWHFVDVVWLFLFFAIYVWGGRGNMAAFCSFQVARQSRCRNCFRGRKNAMPEHGHYPQVDPIRSGIAGHCPRCGEGKLFNGFLTVAPRCTACGLDYGFADSGDGPAAFVILIIGFIVVGLALWMEVNIGPPLWVHLILWVPLAIILSLVAMRWIKGILINMQYRHKAEQGRLDSNK</sequence>
<dbReference type="HOGENOM" id="CLU_047527_0_0_5"/>
<feature type="transmembrane region" description="Helical" evidence="11">
    <location>
        <begin position="96"/>
        <end position="117"/>
    </location>
</feature>
<feature type="transmembrane region" description="Helical" evidence="11">
    <location>
        <begin position="214"/>
        <end position="243"/>
    </location>
</feature>
<protein>
    <recommendedName>
        <fullName evidence="4">Cytochrome c oxidase subunit 3</fullName>
        <ecNumber evidence="3">7.1.1.9</ecNumber>
    </recommendedName>
    <alternativeName>
        <fullName evidence="9">Cytochrome aa3 subunit 3</fullName>
    </alternativeName>
    <alternativeName>
        <fullName evidence="10">Cytochrome c oxidase polypeptide III</fullName>
    </alternativeName>
</protein>
<dbReference type="Pfam" id="PF06170">
    <property type="entry name" value="DUF983"/>
    <property type="match status" value="1"/>
</dbReference>
<feature type="transmembrane region" description="Helical" evidence="11">
    <location>
        <begin position="263"/>
        <end position="283"/>
    </location>
</feature>
<evidence type="ECO:0000256" key="5">
    <source>
        <dbReference type="ARBA" id="ARBA00022692"/>
    </source>
</evidence>
<evidence type="ECO:0000256" key="7">
    <source>
        <dbReference type="ARBA" id="ARBA00022989"/>
    </source>
</evidence>
<evidence type="ECO:0000256" key="4">
    <source>
        <dbReference type="ARBA" id="ARBA00015944"/>
    </source>
</evidence>
<dbReference type="Gene3D" id="1.10.287.70">
    <property type="match status" value="1"/>
</dbReference>
<dbReference type="InterPro" id="IPR035973">
    <property type="entry name" value="Cyt_c_oxidase_su3-like_sf"/>
</dbReference>
<evidence type="ECO:0000256" key="9">
    <source>
        <dbReference type="ARBA" id="ARBA00031400"/>
    </source>
</evidence>
<dbReference type="GO" id="GO:0019646">
    <property type="term" value="P:aerobic electron transport chain"/>
    <property type="evidence" value="ECO:0007669"/>
    <property type="project" value="InterPro"/>
</dbReference>
<keyword evidence="7 11" id="KW-1133">Transmembrane helix</keyword>
<comment type="subcellular location">
    <subcellularLocation>
        <location evidence="1">Membrane</location>
        <topology evidence="1">Multi-pass membrane protein</topology>
    </subcellularLocation>
</comment>
<dbReference type="PANTHER" id="PTHR11403:SF7">
    <property type="entry name" value="CYTOCHROME C OXIDASE SUBUNIT 3"/>
    <property type="match status" value="1"/>
</dbReference>
<keyword evidence="8 11" id="KW-0472">Membrane</keyword>
<evidence type="ECO:0000256" key="2">
    <source>
        <dbReference type="ARBA" id="ARBA00010581"/>
    </source>
</evidence>
<feature type="transmembrane region" description="Helical" evidence="11">
    <location>
        <begin position="399"/>
        <end position="417"/>
    </location>
</feature>
<dbReference type="FunFam" id="1.20.120.80:FF:000002">
    <property type="entry name" value="Cytochrome c oxidase subunit 3"/>
    <property type="match status" value="1"/>
</dbReference>
<dbReference type="InterPro" id="IPR013833">
    <property type="entry name" value="Cyt_c_oxidase_su3_a-hlx"/>
</dbReference>
<feature type="transmembrane region" description="Helical" evidence="11">
    <location>
        <begin position="369"/>
        <end position="387"/>
    </location>
</feature>
<comment type="similarity">
    <text evidence="2">Belongs to the cytochrome c oxidase subunit 3 family.</text>
</comment>
<name>A0A0H3AP57_BRUO2</name>
<feature type="domain" description="Heme-copper oxidase subunit III family profile" evidence="12">
    <location>
        <begin position="7"/>
        <end position="284"/>
    </location>
</feature>
<feature type="transmembrane region" description="Helical" evidence="11">
    <location>
        <begin position="182"/>
        <end position="202"/>
    </location>
</feature>
<dbReference type="SUPFAM" id="SSF81452">
    <property type="entry name" value="Cytochrome c oxidase subunit III-like"/>
    <property type="match status" value="1"/>
</dbReference>
<evidence type="ECO:0000256" key="3">
    <source>
        <dbReference type="ARBA" id="ARBA00012949"/>
    </source>
</evidence>
<evidence type="ECO:0000313" key="13">
    <source>
        <dbReference type="EMBL" id="ABQ61184.1"/>
    </source>
</evidence>
<accession>A0A0H3AP57</accession>
<dbReference type="PROSITE" id="PS50253">
    <property type="entry name" value="COX3"/>
    <property type="match status" value="1"/>
</dbReference>
<evidence type="ECO:0000256" key="8">
    <source>
        <dbReference type="ARBA" id="ARBA00023136"/>
    </source>
</evidence>
<keyword evidence="14" id="KW-1185">Reference proteome</keyword>
<dbReference type="InterPro" id="IPR024791">
    <property type="entry name" value="Cyt_c/ubiquinol_Oxase_su3"/>
</dbReference>
<evidence type="ECO:0000256" key="1">
    <source>
        <dbReference type="ARBA" id="ARBA00004141"/>
    </source>
</evidence>
<dbReference type="InterPro" id="IPR000298">
    <property type="entry name" value="Cyt_c_oxidase-like_su3"/>
</dbReference>
<reference evidence="14" key="1">
    <citation type="journal article" date="2009" name="PLoS ONE">
        <title>Genome degradation in Brucella ovis corresponds with narrowing of its host range and tissue tropism.</title>
        <authorList>
            <person name="Tsolis R.M."/>
            <person name="Seshadri R."/>
            <person name="Santos R.L."/>
            <person name="Sangari F.J."/>
            <person name="Lobo J.M."/>
            <person name="de Jong M.F."/>
            <person name="Ren Q."/>
            <person name="Myers G."/>
            <person name="Brinkac L.M."/>
            <person name="Nelson W.C."/>
            <person name="Deboy R.T."/>
            <person name="Angiuoli S."/>
            <person name="Khouri H."/>
            <person name="Dimitrov G."/>
            <person name="Robinson J.R."/>
            <person name="Mulligan S."/>
            <person name="Walker R.L."/>
            <person name="Elzer P.E."/>
            <person name="Hassan K.A."/>
            <person name="Paulsen I.T."/>
        </authorList>
    </citation>
    <scope>NUCLEOTIDE SEQUENCE [LARGE SCALE GENOMIC DNA]</scope>
    <source>
        <strain evidence="14">ATCC 25840 / 63/290 / NCTC 10512</strain>
    </source>
</reference>
<dbReference type="Proteomes" id="UP000006383">
    <property type="component" value="Chromosome I"/>
</dbReference>
<dbReference type="AlphaFoldDB" id="A0A0H3AP57"/>
<dbReference type="InterPro" id="IPR033945">
    <property type="entry name" value="Cyt_c_oxase_su3_dom"/>
</dbReference>
<evidence type="ECO:0000256" key="6">
    <source>
        <dbReference type="ARBA" id="ARBA00022967"/>
    </source>
</evidence>
<dbReference type="GO" id="GO:0016020">
    <property type="term" value="C:membrane"/>
    <property type="evidence" value="ECO:0007669"/>
    <property type="project" value="UniProtKB-SubCell"/>
</dbReference>
<feature type="transmembrane region" description="Helical" evidence="11">
    <location>
        <begin position="53"/>
        <end position="75"/>
    </location>
</feature>
<dbReference type="Pfam" id="PF00510">
    <property type="entry name" value="COX3"/>
    <property type="match status" value="1"/>
</dbReference>
<dbReference type="InterPro" id="IPR009325">
    <property type="entry name" value="DUF983"/>
</dbReference>
<dbReference type="EC" id="7.1.1.9" evidence="3"/>
<dbReference type="PANTHER" id="PTHR11403">
    <property type="entry name" value="CYTOCHROME C OXIDASE SUBUNIT III"/>
    <property type="match status" value="1"/>
</dbReference>
<keyword evidence="5 11" id="KW-0812">Transmembrane</keyword>
<gene>
    <name evidence="13" type="primary">coxC</name>
    <name evidence="13" type="ordered locus">BOV_0478</name>
</gene>
<dbReference type="GO" id="GO:0004129">
    <property type="term" value="F:cytochrome-c oxidase activity"/>
    <property type="evidence" value="ECO:0007669"/>
    <property type="project" value="UniProtKB-EC"/>
</dbReference>
<dbReference type="EMBL" id="CP000708">
    <property type="protein sequence ID" value="ABQ61184.1"/>
    <property type="molecule type" value="Genomic_DNA"/>
</dbReference>
<feature type="transmembrane region" description="Helical" evidence="11">
    <location>
        <begin position="21"/>
        <end position="41"/>
    </location>
</feature>
<dbReference type="KEGG" id="bov:BOV_0478"/>
<keyword evidence="6" id="KW-1278">Translocase</keyword>
<evidence type="ECO:0000256" key="11">
    <source>
        <dbReference type="SAM" id="Phobius"/>
    </source>
</evidence>
<evidence type="ECO:0000256" key="10">
    <source>
        <dbReference type="ARBA" id="ARBA00031625"/>
    </source>
</evidence>
<evidence type="ECO:0000259" key="12">
    <source>
        <dbReference type="PROSITE" id="PS50253"/>
    </source>
</evidence>
<organism evidence="13 14">
    <name type="scientific">Brucella ovis (strain ATCC 25840 / 63/290 / NCTC 10512)</name>
    <dbReference type="NCBI Taxonomy" id="444178"/>
    <lineage>
        <taxon>Bacteria</taxon>
        <taxon>Pseudomonadati</taxon>
        <taxon>Pseudomonadota</taxon>
        <taxon>Alphaproteobacteria</taxon>
        <taxon>Hyphomicrobiales</taxon>
        <taxon>Brucellaceae</taxon>
        <taxon>Brucella/Ochrobactrum group</taxon>
        <taxon>Brucella</taxon>
    </lineage>
</organism>
<dbReference type="CDD" id="cd01665">
    <property type="entry name" value="Cyt_c_Oxidase_III"/>
    <property type="match status" value="1"/>
</dbReference>
<evidence type="ECO:0000313" key="14">
    <source>
        <dbReference type="Proteomes" id="UP000006383"/>
    </source>
</evidence>
<proteinExistence type="inferred from homology"/>
<dbReference type="Gene3D" id="1.20.120.80">
    <property type="entry name" value="Cytochrome c oxidase, subunit III, four-helix bundle"/>
    <property type="match status" value="1"/>
</dbReference>